<keyword evidence="3" id="KW-1185">Reference proteome</keyword>
<keyword evidence="1" id="KW-0472">Membrane</keyword>
<dbReference type="OrthoDB" id="680542at2"/>
<evidence type="ECO:0000313" key="2">
    <source>
        <dbReference type="EMBL" id="RVU00125.1"/>
    </source>
</evidence>
<evidence type="ECO:0000313" key="3">
    <source>
        <dbReference type="Proteomes" id="UP000282759"/>
    </source>
</evidence>
<dbReference type="RefSeq" id="WP_127706075.1">
    <property type="nucleotide sequence ID" value="NZ_SACK01000006.1"/>
</dbReference>
<keyword evidence="1" id="KW-0812">Transmembrane</keyword>
<sequence length="134" mass="15503">MRAGVIFILSLCFLLLRGYNYTYARVHHDKLSYSPAPDVTRTQKVTPVDISKATTVKKSSKLNTDKDFIFNIEDDDDNFVFARKYVLLANWVSILSCIFLLSIRPEHLKERLPFGRYLSGNSSPKYIVQRVIRL</sequence>
<feature type="transmembrane region" description="Helical" evidence="1">
    <location>
        <begin position="85"/>
        <end position="103"/>
    </location>
</feature>
<protein>
    <submittedName>
        <fullName evidence="2">Uncharacterized protein</fullName>
    </submittedName>
</protein>
<reference evidence="2 3" key="1">
    <citation type="submission" date="2019-01" db="EMBL/GenBank/DDBJ databases">
        <authorList>
            <person name="Chen W.-M."/>
        </authorList>
    </citation>
    <scope>NUCLEOTIDE SEQUENCE [LARGE SCALE GENOMIC DNA]</scope>
    <source>
        <strain evidence="2 3">YBJ-36</strain>
    </source>
</reference>
<name>A0A437MR47_9SPHI</name>
<organism evidence="2 3">
    <name type="scientific">Mucilaginibacter limnophilus</name>
    <dbReference type="NCBI Taxonomy" id="1932778"/>
    <lineage>
        <taxon>Bacteria</taxon>
        <taxon>Pseudomonadati</taxon>
        <taxon>Bacteroidota</taxon>
        <taxon>Sphingobacteriia</taxon>
        <taxon>Sphingobacteriales</taxon>
        <taxon>Sphingobacteriaceae</taxon>
        <taxon>Mucilaginibacter</taxon>
    </lineage>
</organism>
<proteinExistence type="predicted"/>
<evidence type="ECO:0000256" key="1">
    <source>
        <dbReference type="SAM" id="Phobius"/>
    </source>
</evidence>
<dbReference type="Proteomes" id="UP000282759">
    <property type="component" value="Unassembled WGS sequence"/>
</dbReference>
<accession>A0A437MR47</accession>
<dbReference type="EMBL" id="SACK01000006">
    <property type="protein sequence ID" value="RVU00125.1"/>
    <property type="molecule type" value="Genomic_DNA"/>
</dbReference>
<comment type="caution">
    <text evidence="2">The sequence shown here is derived from an EMBL/GenBank/DDBJ whole genome shotgun (WGS) entry which is preliminary data.</text>
</comment>
<gene>
    <name evidence="2" type="ORF">EOD41_14290</name>
</gene>
<keyword evidence="1" id="KW-1133">Transmembrane helix</keyword>
<dbReference type="AlphaFoldDB" id="A0A437MR47"/>